<dbReference type="Gene3D" id="1.10.472.20">
    <property type="entry name" value="Nitrile hydratase, beta subunit"/>
    <property type="match status" value="1"/>
</dbReference>
<dbReference type="Proteomes" id="UP000593594">
    <property type="component" value="Chromosome"/>
</dbReference>
<evidence type="ECO:0000256" key="1">
    <source>
        <dbReference type="SAM" id="MobiDB-lite"/>
    </source>
</evidence>
<proteinExistence type="predicted"/>
<protein>
    <submittedName>
        <fullName evidence="3">Nitrile hydratase accessory protein</fullName>
    </submittedName>
</protein>
<dbReference type="EMBL" id="CP058214">
    <property type="protein sequence ID" value="QPC42229.1"/>
    <property type="molecule type" value="Genomic_DNA"/>
</dbReference>
<gene>
    <name evidence="3" type="ORF">HW532_05640</name>
</gene>
<dbReference type="Pfam" id="PF21006">
    <property type="entry name" value="NHase_beta_N"/>
    <property type="match status" value="1"/>
</dbReference>
<evidence type="ECO:0000313" key="4">
    <source>
        <dbReference type="Proteomes" id="UP000593594"/>
    </source>
</evidence>
<evidence type="ECO:0000259" key="2">
    <source>
        <dbReference type="Pfam" id="PF21006"/>
    </source>
</evidence>
<evidence type="ECO:0000313" key="3">
    <source>
        <dbReference type="EMBL" id="QPC42229.1"/>
    </source>
</evidence>
<dbReference type="NCBIfam" id="TIGR03889">
    <property type="entry name" value="nitrile_acc"/>
    <property type="match status" value="1"/>
</dbReference>
<dbReference type="InterPro" id="IPR008990">
    <property type="entry name" value="Elect_transpt_acc-like_dom_sf"/>
</dbReference>
<name>A0A7S8C2K4_9HYPH</name>
<dbReference type="InterPro" id="IPR042262">
    <property type="entry name" value="CN_hydtase_beta_C"/>
</dbReference>
<feature type="region of interest" description="Disordered" evidence="1">
    <location>
        <begin position="116"/>
        <end position="135"/>
    </location>
</feature>
<feature type="domain" description="Nitrile hydratase beta subunit-like N-terminal" evidence="2">
    <location>
        <begin position="33"/>
        <end position="116"/>
    </location>
</feature>
<dbReference type="SUPFAM" id="SSF50090">
    <property type="entry name" value="Electron transport accessory proteins"/>
    <property type="match status" value="1"/>
</dbReference>
<sequence length="135" mass="14437">MCISISGSLILSPPDPDAARAALDHLPAIPRDGEGPVFAEPWQAQAFAMAVELHARGLFTWPEWAATLAEEIARAGPEDTGRDYYLHWLAALERMVAAKGAATGGELAERKAAWDRAARATPHGEPIVLGRDKAS</sequence>
<dbReference type="AlphaFoldDB" id="A0A7S8C2K4"/>
<reference evidence="3 4" key="1">
    <citation type="submission" date="2020-06" db="EMBL/GenBank/DDBJ databases">
        <title>Genome sequence of 2 isolates from Red Sea Mangroves.</title>
        <authorList>
            <person name="Sefrji F."/>
            <person name="Michoud G."/>
            <person name="Merlino G."/>
            <person name="Daffonchio D."/>
        </authorList>
    </citation>
    <scope>NUCLEOTIDE SEQUENCE [LARGE SCALE GENOMIC DNA]</scope>
    <source>
        <strain evidence="3 4">R1DC25</strain>
    </source>
</reference>
<dbReference type="KEGG" id="kmn:HW532_05640"/>
<keyword evidence="4" id="KW-1185">Reference proteome</keyword>
<accession>A0A7S8C2K4</accession>
<dbReference type="InterPro" id="IPR023808">
    <property type="entry name" value="Nitrile_Hydratase_acc_put"/>
</dbReference>
<dbReference type="InterPro" id="IPR049054">
    <property type="entry name" value="CN_hydtase_beta-like_N"/>
</dbReference>
<organism evidence="3 4">
    <name type="scientific">Kaustia mangrovi</name>
    <dbReference type="NCBI Taxonomy" id="2593653"/>
    <lineage>
        <taxon>Bacteria</taxon>
        <taxon>Pseudomonadati</taxon>
        <taxon>Pseudomonadota</taxon>
        <taxon>Alphaproteobacteria</taxon>
        <taxon>Hyphomicrobiales</taxon>
        <taxon>Parvibaculaceae</taxon>
        <taxon>Kaustia</taxon>
    </lineage>
</organism>